<dbReference type="GO" id="GO:0015280">
    <property type="term" value="F:ligand-gated sodium channel activity"/>
    <property type="evidence" value="ECO:0007669"/>
    <property type="project" value="TreeGrafter"/>
</dbReference>
<keyword evidence="5 12" id="KW-0812">Transmembrane</keyword>
<comment type="subcellular location">
    <subcellularLocation>
        <location evidence="1">Membrane</location>
        <topology evidence="1">Multi-pass membrane protein</topology>
    </subcellularLocation>
</comment>
<organism evidence="14 15">
    <name type="scientific">Trichonephila inaurata madagascariensis</name>
    <dbReference type="NCBI Taxonomy" id="2747483"/>
    <lineage>
        <taxon>Eukaryota</taxon>
        <taxon>Metazoa</taxon>
        <taxon>Ecdysozoa</taxon>
        <taxon>Arthropoda</taxon>
        <taxon>Chelicerata</taxon>
        <taxon>Arachnida</taxon>
        <taxon>Araneae</taxon>
        <taxon>Araneomorphae</taxon>
        <taxon>Entelegynae</taxon>
        <taxon>Araneoidea</taxon>
        <taxon>Nephilidae</taxon>
        <taxon>Trichonephila</taxon>
        <taxon>Trichonephila inaurata</taxon>
    </lineage>
</organism>
<evidence type="ECO:0000256" key="12">
    <source>
        <dbReference type="RuleBase" id="RU000679"/>
    </source>
</evidence>
<dbReference type="Gene3D" id="2.60.470.10">
    <property type="entry name" value="Acid-sensing ion channels like domains"/>
    <property type="match status" value="1"/>
</dbReference>
<evidence type="ECO:0000256" key="8">
    <source>
        <dbReference type="ARBA" id="ARBA00023065"/>
    </source>
</evidence>
<accession>A0A8X7CCY9</accession>
<sequence length="356" mass="41742">MYMSQAIRKRLELLYDKLSRAHRIGLGNQFEDFVIFAEYVDYEEDIVLDEFDWYYDYEFTNCYTFNAVWGNRNKDLRKAVLFNPITGKSSELILCVNMDINNYNNLSGSVVGRVMMTIHANDIVPNPTYDAASLEAGKFYSYGIQKVTTELLKYPYQTRCRNYDEEKEVRTGARMSQKNCLLECFKSETLKTCGCTYRRLSLLYGGTPCESEAQHHCLTVVEEEVFYTCNPQCPMACRKIEFQYVATDSEPLREESSLYEKMQVDKIFQSREEMNKNMACLRIHYGSTETRTMSYRPKYAFIELFSLLGGYSGLWLGFSLLKCYEFSLSKVTDFKRRKKVSTTKIKKLKKRKKYYG</sequence>
<dbReference type="Pfam" id="PF00858">
    <property type="entry name" value="ASC"/>
    <property type="match status" value="1"/>
</dbReference>
<evidence type="ECO:0000313" key="15">
    <source>
        <dbReference type="Proteomes" id="UP000886998"/>
    </source>
</evidence>
<dbReference type="OrthoDB" id="6021021at2759"/>
<evidence type="ECO:0000256" key="10">
    <source>
        <dbReference type="ARBA" id="ARBA00023201"/>
    </source>
</evidence>
<evidence type="ECO:0000256" key="13">
    <source>
        <dbReference type="SAM" id="Phobius"/>
    </source>
</evidence>
<keyword evidence="7" id="KW-0915">Sodium</keyword>
<keyword evidence="15" id="KW-1185">Reference proteome</keyword>
<name>A0A8X7CCY9_9ARAC</name>
<evidence type="ECO:0000256" key="1">
    <source>
        <dbReference type="ARBA" id="ARBA00004141"/>
    </source>
</evidence>
<evidence type="ECO:0000313" key="14">
    <source>
        <dbReference type="EMBL" id="GFY60349.1"/>
    </source>
</evidence>
<reference evidence="14" key="1">
    <citation type="submission" date="2020-08" db="EMBL/GenBank/DDBJ databases">
        <title>Multicomponent nature underlies the extraordinary mechanical properties of spider dragline silk.</title>
        <authorList>
            <person name="Kono N."/>
            <person name="Nakamura H."/>
            <person name="Mori M."/>
            <person name="Yoshida Y."/>
            <person name="Ohtoshi R."/>
            <person name="Malay A.D."/>
            <person name="Moran D.A.P."/>
            <person name="Tomita M."/>
            <person name="Numata K."/>
            <person name="Arakawa K."/>
        </authorList>
    </citation>
    <scope>NUCLEOTIDE SEQUENCE</scope>
</reference>
<feature type="transmembrane region" description="Helical" evidence="13">
    <location>
        <begin position="299"/>
        <end position="321"/>
    </location>
</feature>
<dbReference type="InterPro" id="IPR001873">
    <property type="entry name" value="ENaC"/>
</dbReference>
<keyword evidence="8 12" id="KW-0406">Ion transport</keyword>
<comment type="caution">
    <text evidence="14">The sequence shown here is derived from an EMBL/GenBank/DDBJ whole genome shotgun (WGS) entry which is preliminary data.</text>
</comment>
<dbReference type="Proteomes" id="UP000886998">
    <property type="component" value="Unassembled WGS sequence"/>
</dbReference>
<keyword evidence="6 13" id="KW-1133">Transmembrane helix</keyword>
<dbReference type="AlphaFoldDB" id="A0A8X7CCY9"/>
<proteinExistence type="inferred from homology"/>
<keyword evidence="9 13" id="KW-0472">Membrane</keyword>
<evidence type="ECO:0000256" key="6">
    <source>
        <dbReference type="ARBA" id="ARBA00022989"/>
    </source>
</evidence>
<keyword evidence="10 12" id="KW-0739">Sodium transport</keyword>
<evidence type="ECO:0000256" key="2">
    <source>
        <dbReference type="ARBA" id="ARBA00007193"/>
    </source>
</evidence>
<evidence type="ECO:0000256" key="9">
    <source>
        <dbReference type="ARBA" id="ARBA00023136"/>
    </source>
</evidence>
<evidence type="ECO:0000256" key="4">
    <source>
        <dbReference type="ARBA" id="ARBA00022461"/>
    </source>
</evidence>
<dbReference type="Gene3D" id="1.10.287.770">
    <property type="entry name" value="YojJ-like"/>
    <property type="match status" value="1"/>
</dbReference>
<keyword evidence="11 12" id="KW-0407">Ion channel</keyword>
<keyword evidence="4 12" id="KW-0894">Sodium channel</keyword>
<dbReference type="GO" id="GO:0005886">
    <property type="term" value="C:plasma membrane"/>
    <property type="evidence" value="ECO:0007669"/>
    <property type="project" value="TreeGrafter"/>
</dbReference>
<evidence type="ECO:0000256" key="3">
    <source>
        <dbReference type="ARBA" id="ARBA00022448"/>
    </source>
</evidence>
<evidence type="ECO:0000256" key="11">
    <source>
        <dbReference type="ARBA" id="ARBA00023303"/>
    </source>
</evidence>
<gene>
    <name evidence="14" type="primary">AVEN_167549_1</name>
    <name evidence="14" type="ORF">TNIN_442821</name>
</gene>
<dbReference type="PRINTS" id="PR01078">
    <property type="entry name" value="AMINACHANNEL"/>
</dbReference>
<dbReference type="PANTHER" id="PTHR11690:SF248">
    <property type="entry name" value="PICKPOCKET 17, ISOFORM A"/>
    <property type="match status" value="1"/>
</dbReference>
<dbReference type="EMBL" id="BMAV01013117">
    <property type="protein sequence ID" value="GFY60349.1"/>
    <property type="molecule type" value="Genomic_DNA"/>
</dbReference>
<comment type="similarity">
    <text evidence="2 12">Belongs to the amiloride-sensitive sodium channel (TC 1.A.6) family.</text>
</comment>
<protein>
    <submittedName>
        <fullName evidence="14">Uncharacterized protein</fullName>
    </submittedName>
</protein>
<dbReference type="PANTHER" id="PTHR11690">
    <property type="entry name" value="AMILORIDE-SENSITIVE SODIUM CHANNEL-RELATED"/>
    <property type="match status" value="1"/>
</dbReference>
<evidence type="ECO:0000256" key="7">
    <source>
        <dbReference type="ARBA" id="ARBA00023053"/>
    </source>
</evidence>
<evidence type="ECO:0000256" key="5">
    <source>
        <dbReference type="ARBA" id="ARBA00022692"/>
    </source>
</evidence>
<keyword evidence="3 12" id="KW-0813">Transport</keyword>